<dbReference type="InterPro" id="IPR036390">
    <property type="entry name" value="WH_DNA-bd_sf"/>
</dbReference>
<feature type="region of interest" description="Disordered" evidence="4">
    <location>
        <begin position="1"/>
        <end position="47"/>
    </location>
</feature>
<evidence type="ECO:0000256" key="1">
    <source>
        <dbReference type="ARBA" id="ARBA00023015"/>
    </source>
</evidence>
<dbReference type="Gene3D" id="1.10.10.10">
    <property type="entry name" value="Winged helix-like DNA-binding domain superfamily/Winged helix DNA-binding domain"/>
    <property type="match status" value="1"/>
</dbReference>
<dbReference type="EMBL" id="JAERRF010000003">
    <property type="protein sequence ID" value="MBL1096297.1"/>
    <property type="molecule type" value="Genomic_DNA"/>
</dbReference>
<keyword evidence="1" id="KW-0805">Transcription regulation</keyword>
<dbReference type="SUPFAM" id="SSF46785">
    <property type="entry name" value="Winged helix' DNA-binding domain"/>
    <property type="match status" value="1"/>
</dbReference>
<dbReference type="SMART" id="SM00418">
    <property type="entry name" value="HTH_ARSR"/>
    <property type="match status" value="1"/>
</dbReference>
<evidence type="ECO:0000256" key="3">
    <source>
        <dbReference type="ARBA" id="ARBA00023163"/>
    </source>
</evidence>
<dbReference type="InterPro" id="IPR036388">
    <property type="entry name" value="WH-like_DNA-bd_sf"/>
</dbReference>
<protein>
    <submittedName>
        <fullName evidence="6">Helix-turn-helix transcriptional regulator</fullName>
    </submittedName>
</protein>
<proteinExistence type="predicted"/>
<accession>A0ABS1N893</accession>
<evidence type="ECO:0000256" key="4">
    <source>
        <dbReference type="SAM" id="MobiDB-lite"/>
    </source>
</evidence>
<dbReference type="InterPro" id="IPR011991">
    <property type="entry name" value="ArsR-like_HTH"/>
</dbReference>
<comment type="caution">
    <text evidence="6">The sequence shown here is derived from an EMBL/GenBank/DDBJ whole genome shotgun (WGS) entry which is preliminary data.</text>
</comment>
<evidence type="ECO:0000313" key="7">
    <source>
        <dbReference type="Proteomes" id="UP000634229"/>
    </source>
</evidence>
<evidence type="ECO:0000256" key="2">
    <source>
        <dbReference type="ARBA" id="ARBA00023125"/>
    </source>
</evidence>
<evidence type="ECO:0000313" key="6">
    <source>
        <dbReference type="EMBL" id="MBL1096297.1"/>
    </source>
</evidence>
<dbReference type="Pfam" id="PF01638">
    <property type="entry name" value="HxlR"/>
    <property type="match status" value="1"/>
</dbReference>
<dbReference type="RefSeq" id="WP_201872309.1">
    <property type="nucleotide sequence ID" value="NZ_JAERRF010000003.1"/>
</dbReference>
<keyword evidence="3" id="KW-0804">Transcription</keyword>
<dbReference type="PROSITE" id="PS51118">
    <property type="entry name" value="HTH_HXLR"/>
    <property type="match status" value="1"/>
</dbReference>
<dbReference type="CDD" id="cd00090">
    <property type="entry name" value="HTH_ARSR"/>
    <property type="match status" value="1"/>
</dbReference>
<keyword evidence="7" id="KW-1185">Reference proteome</keyword>
<gene>
    <name evidence="6" type="ORF">JK363_06380</name>
</gene>
<organism evidence="6 7">
    <name type="scientific">Streptomyces coffeae</name>
    <dbReference type="NCBI Taxonomy" id="621382"/>
    <lineage>
        <taxon>Bacteria</taxon>
        <taxon>Bacillati</taxon>
        <taxon>Actinomycetota</taxon>
        <taxon>Actinomycetes</taxon>
        <taxon>Kitasatosporales</taxon>
        <taxon>Streptomycetaceae</taxon>
        <taxon>Streptomyces</taxon>
    </lineage>
</organism>
<evidence type="ECO:0000259" key="5">
    <source>
        <dbReference type="PROSITE" id="PS51118"/>
    </source>
</evidence>
<feature type="compositionally biased region" description="Basic and acidic residues" evidence="4">
    <location>
        <begin position="14"/>
        <end position="28"/>
    </location>
</feature>
<sequence length="162" mass="18012">MRHTASQASADVGHQTETHPQDREPRQDWDEDLVPSRSGRTRRPEPDCPVEAALAAISGRWTTLLLRELMGGPRGFTELRALLPELSAKVLSERLRSLRERGLVTVERQRGFPVRTRYALTEAGLALRPLLIELYATGEALLRLTATEAPPGPPPVRRPPAD</sequence>
<dbReference type="InterPro" id="IPR002577">
    <property type="entry name" value="HTH_HxlR"/>
</dbReference>
<feature type="domain" description="HTH hxlR-type" evidence="5">
    <location>
        <begin position="48"/>
        <end position="146"/>
    </location>
</feature>
<dbReference type="Proteomes" id="UP000634229">
    <property type="component" value="Unassembled WGS sequence"/>
</dbReference>
<reference evidence="6 7" key="1">
    <citation type="submission" date="2021-01" db="EMBL/GenBank/DDBJ databases">
        <title>WGS of actinomycetes isolated from Thailand.</title>
        <authorList>
            <person name="Thawai C."/>
        </authorList>
    </citation>
    <scope>NUCLEOTIDE SEQUENCE [LARGE SCALE GENOMIC DNA]</scope>
    <source>
        <strain evidence="6 7">CA1R205</strain>
    </source>
</reference>
<dbReference type="PANTHER" id="PTHR33204">
    <property type="entry name" value="TRANSCRIPTIONAL REGULATOR, MARR FAMILY"/>
    <property type="match status" value="1"/>
</dbReference>
<keyword evidence="2" id="KW-0238">DNA-binding</keyword>
<dbReference type="InterPro" id="IPR001845">
    <property type="entry name" value="HTH_ArsR_DNA-bd_dom"/>
</dbReference>
<name>A0ABS1N893_9ACTN</name>